<dbReference type="HOGENOM" id="CLU_3059025_0_0_11"/>
<proteinExistence type="predicted"/>
<dbReference type="AlphaFoldDB" id="M4RSI1"/>
<evidence type="ECO:0000313" key="1">
    <source>
        <dbReference type="EMBL" id="AGH41452.1"/>
    </source>
</evidence>
<accession>M4RSI1</accession>
<protein>
    <submittedName>
        <fullName evidence="1">Uncharacterized protein</fullName>
    </submittedName>
</protein>
<dbReference type="EMBL" id="CP004346">
    <property type="protein sequence ID" value="AGH41452.1"/>
    <property type="molecule type" value="Genomic_DNA"/>
</dbReference>
<name>M4RSI1_9BIFI</name>
<gene>
    <name evidence="1" type="ORF">D805_1185</name>
</gene>
<organism evidence="1 2">
    <name type="scientific">Bifidobacterium thermophilum RBL67</name>
    <dbReference type="NCBI Taxonomy" id="1254439"/>
    <lineage>
        <taxon>Bacteria</taxon>
        <taxon>Bacillati</taxon>
        <taxon>Actinomycetota</taxon>
        <taxon>Actinomycetes</taxon>
        <taxon>Bifidobacteriales</taxon>
        <taxon>Bifidobacteriaceae</taxon>
        <taxon>Bifidobacterium</taxon>
    </lineage>
</organism>
<dbReference type="KEGG" id="btp:D805_1185"/>
<dbReference type="Proteomes" id="UP000011835">
    <property type="component" value="Chromosome"/>
</dbReference>
<reference evidence="1 2" key="1">
    <citation type="journal article" date="2013" name="Genome Announc.">
        <title>Complete Genome Sequence of the Probiotic Bifidobacterium thermophilum Strain RBL67.</title>
        <authorList>
            <person name="Jans C."/>
            <person name="Lacroix C."/>
            <person name="Follador R."/>
            <person name="Stevens M.J."/>
        </authorList>
    </citation>
    <scope>NUCLEOTIDE SEQUENCE [LARGE SCALE GENOMIC DNA]</scope>
    <source>
        <strain evidence="1 2">RBL67</strain>
    </source>
</reference>
<sequence length="53" mass="5816">MQSADCISQCCGNADDTKIAYHAAKREEKTHSKGARATKNARDCLSGCVWREV</sequence>
<keyword evidence="2" id="KW-1185">Reference proteome</keyword>
<evidence type="ECO:0000313" key="2">
    <source>
        <dbReference type="Proteomes" id="UP000011835"/>
    </source>
</evidence>
<dbReference type="PATRIC" id="fig|1254439.12.peg.1177"/>